<dbReference type="AlphaFoldDB" id="A0A1H1FUX8"/>
<dbReference type="STRING" id="35622.SAMN04489764_3194"/>
<dbReference type="SUPFAM" id="SSF52833">
    <property type="entry name" value="Thioredoxin-like"/>
    <property type="match status" value="1"/>
</dbReference>
<evidence type="ECO:0000256" key="1">
    <source>
        <dbReference type="SAM" id="Phobius"/>
    </source>
</evidence>
<accession>A0A1H1FUX8</accession>
<organism evidence="2 3">
    <name type="scientific">Thermostaphylospora chromogena</name>
    <dbReference type="NCBI Taxonomy" id="35622"/>
    <lineage>
        <taxon>Bacteria</taxon>
        <taxon>Bacillati</taxon>
        <taxon>Actinomycetota</taxon>
        <taxon>Actinomycetes</taxon>
        <taxon>Streptosporangiales</taxon>
        <taxon>Thermomonosporaceae</taxon>
        <taxon>Thermostaphylospora</taxon>
    </lineage>
</organism>
<keyword evidence="1" id="KW-1133">Transmembrane helix</keyword>
<feature type="transmembrane region" description="Helical" evidence="1">
    <location>
        <begin position="6"/>
        <end position="28"/>
    </location>
</feature>
<evidence type="ECO:0000313" key="3">
    <source>
        <dbReference type="Proteomes" id="UP000217103"/>
    </source>
</evidence>
<evidence type="ECO:0008006" key="4">
    <source>
        <dbReference type="Google" id="ProtNLM"/>
    </source>
</evidence>
<keyword evidence="1" id="KW-0472">Membrane</keyword>
<protein>
    <recommendedName>
        <fullName evidence="4">Thioredoxin domain-containing protein</fullName>
    </recommendedName>
</protein>
<gene>
    <name evidence="2" type="ORF">SAMN04489764_3194</name>
</gene>
<dbReference type="Proteomes" id="UP000217103">
    <property type="component" value="Unassembled WGS sequence"/>
</dbReference>
<name>A0A1H1FUX8_9ACTN</name>
<dbReference type="InterPro" id="IPR036249">
    <property type="entry name" value="Thioredoxin-like_sf"/>
</dbReference>
<evidence type="ECO:0000313" key="2">
    <source>
        <dbReference type="EMBL" id="SDR04660.1"/>
    </source>
</evidence>
<dbReference type="EMBL" id="FNKK01000002">
    <property type="protein sequence ID" value="SDR04660.1"/>
    <property type="molecule type" value="Genomic_DNA"/>
</dbReference>
<keyword evidence="3" id="KW-1185">Reference proteome</keyword>
<sequence>MTVDPIIAALVILSVLTALLFAGGAGLYRRIRELELAVHTGVGLGVPIGDGPLPALGVPGRTTIVVKVDRRCPVCEEVLDAVGRLAPALPRDAGFTVLADGPGVAAGLPEDVRVVRDPDVWRSVTVPYVPALLVVDGRGTVVHTAPAGSARAVAETVERFTARHAKARYEEAGHGAGEVRR</sequence>
<proteinExistence type="predicted"/>
<dbReference type="RefSeq" id="WP_093259739.1">
    <property type="nucleotide sequence ID" value="NZ_FNKK01000002.1"/>
</dbReference>
<dbReference type="OrthoDB" id="3527973at2"/>
<reference evidence="2 3" key="1">
    <citation type="submission" date="2016-10" db="EMBL/GenBank/DDBJ databases">
        <authorList>
            <person name="de Groot N.N."/>
        </authorList>
    </citation>
    <scope>NUCLEOTIDE SEQUENCE [LARGE SCALE GENOMIC DNA]</scope>
    <source>
        <strain evidence="2 3">DSM 43794</strain>
    </source>
</reference>
<keyword evidence="1" id="KW-0812">Transmembrane</keyword>